<protein>
    <submittedName>
        <fullName evidence="2">Uncharacterized protein</fullName>
    </submittedName>
</protein>
<name>A0A2T3ZJY6_TRIA4</name>
<proteinExistence type="predicted"/>
<dbReference type="OrthoDB" id="4898369at2759"/>
<evidence type="ECO:0000313" key="3">
    <source>
        <dbReference type="Proteomes" id="UP000240493"/>
    </source>
</evidence>
<feature type="compositionally biased region" description="Polar residues" evidence="1">
    <location>
        <begin position="140"/>
        <end position="149"/>
    </location>
</feature>
<gene>
    <name evidence="2" type="ORF">M441DRAFT_43209</name>
</gene>
<feature type="compositionally biased region" description="Basic residues" evidence="1">
    <location>
        <begin position="114"/>
        <end position="133"/>
    </location>
</feature>
<accession>A0A2T3ZJY6</accession>
<reference evidence="2 3" key="1">
    <citation type="submission" date="2016-07" db="EMBL/GenBank/DDBJ databases">
        <title>Multiple horizontal gene transfer events from other fungi enriched the ability of initially mycotrophic Trichoderma (Ascomycota) to feed on dead plant biomass.</title>
        <authorList>
            <consortium name="DOE Joint Genome Institute"/>
            <person name="Aerts A."/>
            <person name="Atanasova L."/>
            <person name="Chenthamara K."/>
            <person name="Zhang J."/>
            <person name="Grujic M."/>
            <person name="Henrissat B."/>
            <person name="Kuo A."/>
            <person name="Salamov A."/>
            <person name="Lipzen A."/>
            <person name="Labutti K."/>
            <person name="Barry K."/>
            <person name="Miao Y."/>
            <person name="Rahimi M.J."/>
            <person name="Shen Q."/>
            <person name="Grigoriev I.V."/>
            <person name="Kubicek C.P."/>
            <person name="Druzhinina I.S."/>
        </authorList>
    </citation>
    <scope>NUCLEOTIDE SEQUENCE [LARGE SCALE GENOMIC DNA]</scope>
    <source>
        <strain evidence="2 3">CBS 433.97</strain>
    </source>
</reference>
<dbReference type="EMBL" id="KZ679257">
    <property type="protein sequence ID" value="PTB45116.1"/>
    <property type="molecule type" value="Genomic_DNA"/>
</dbReference>
<sequence>MPKKTDERLEELEVVHGTLEMMIQLIKDLGFEPPPKISQYQGINGAKAATPHDERLNSIYKGYAGMLEDRERLKIKIDVLTAQNAEMACTAGKKSVAEEPSDSHSQQNKASSRREKRRGNPWHRPKKRRRQPTIKKDTISKSPLSNEVL</sequence>
<organism evidence="2 3">
    <name type="scientific">Trichoderma asperellum (strain ATCC 204424 / CBS 433.97 / NBRC 101777)</name>
    <dbReference type="NCBI Taxonomy" id="1042311"/>
    <lineage>
        <taxon>Eukaryota</taxon>
        <taxon>Fungi</taxon>
        <taxon>Dikarya</taxon>
        <taxon>Ascomycota</taxon>
        <taxon>Pezizomycotina</taxon>
        <taxon>Sordariomycetes</taxon>
        <taxon>Hypocreomycetidae</taxon>
        <taxon>Hypocreales</taxon>
        <taxon>Hypocreaceae</taxon>
        <taxon>Trichoderma</taxon>
    </lineage>
</organism>
<dbReference type="Proteomes" id="UP000240493">
    <property type="component" value="Unassembled WGS sequence"/>
</dbReference>
<keyword evidence="3" id="KW-1185">Reference proteome</keyword>
<evidence type="ECO:0000313" key="2">
    <source>
        <dbReference type="EMBL" id="PTB45116.1"/>
    </source>
</evidence>
<dbReference type="AlphaFoldDB" id="A0A2T3ZJY6"/>
<evidence type="ECO:0000256" key="1">
    <source>
        <dbReference type="SAM" id="MobiDB-lite"/>
    </source>
</evidence>
<feature type="region of interest" description="Disordered" evidence="1">
    <location>
        <begin position="88"/>
        <end position="149"/>
    </location>
</feature>